<dbReference type="GO" id="GO:0016301">
    <property type="term" value="F:kinase activity"/>
    <property type="evidence" value="ECO:0007669"/>
    <property type="project" value="UniProtKB-KW"/>
</dbReference>
<evidence type="ECO:0000256" key="8">
    <source>
        <dbReference type="ARBA" id="ARBA00022777"/>
    </source>
</evidence>
<keyword evidence="10 15" id="KW-1133">Transmembrane helix</keyword>
<dbReference type="InterPro" id="IPR050482">
    <property type="entry name" value="Sensor_HK_TwoCompSys"/>
</dbReference>
<evidence type="ECO:0000259" key="16">
    <source>
        <dbReference type="PROSITE" id="PS50109"/>
    </source>
</evidence>
<evidence type="ECO:0000256" key="6">
    <source>
        <dbReference type="ARBA" id="ARBA00022692"/>
    </source>
</evidence>
<organism evidence="17 18">
    <name type="scientific">Evansella tamaricis</name>
    <dbReference type="NCBI Taxonomy" id="2069301"/>
    <lineage>
        <taxon>Bacteria</taxon>
        <taxon>Bacillati</taxon>
        <taxon>Bacillota</taxon>
        <taxon>Bacilli</taxon>
        <taxon>Bacillales</taxon>
        <taxon>Bacillaceae</taxon>
        <taxon>Evansella</taxon>
    </lineage>
</organism>
<evidence type="ECO:0000256" key="5">
    <source>
        <dbReference type="ARBA" id="ARBA00022679"/>
    </source>
</evidence>
<evidence type="ECO:0000313" key="18">
    <source>
        <dbReference type="Proteomes" id="UP000784880"/>
    </source>
</evidence>
<keyword evidence="12 13" id="KW-0472">Membrane</keyword>
<keyword evidence="11 13" id="KW-0902">Two-component regulatory system</keyword>
<dbReference type="SMART" id="SM00387">
    <property type="entry name" value="HATPase_c"/>
    <property type="match status" value="1"/>
</dbReference>
<accession>A0ABS6JBE7</accession>
<dbReference type="CDD" id="cd16917">
    <property type="entry name" value="HATPase_UhpB-NarQ-NarX-like"/>
    <property type="match status" value="1"/>
</dbReference>
<evidence type="ECO:0000313" key="17">
    <source>
        <dbReference type="EMBL" id="MBU9711002.1"/>
    </source>
</evidence>
<evidence type="ECO:0000256" key="13">
    <source>
        <dbReference type="PIRNR" id="PIRNR037431"/>
    </source>
</evidence>
<dbReference type="RefSeq" id="WP_217064889.1">
    <property type="nucleotide sequence ID" value="NZ_JAHQCS010000056.1"/>
</dbReference>
<dbReference type="PROSITE" id="PS50109">
    <property type="entry name" value="HIS_KIN"/>
    <property type="match status" value="1"/>
</dbReference>
<evidence type="ECO:0000256" key="11">
    <source>
        <dbReference type="ARBA" id="ARBA00023012"/>
    </source>
</evidence>
<dbReference type="PIRSF" id="PIRSF037431">
    <property type="entry name" value="STHK_LiaS"/>
    <property type="match status" value="1"/>
</dbReference>
<keyword evidence="18" id="KW-1185">Reference proteome</keyword>
<comment type="subcellular location">
    <subcellularLocation>
        <location evidence="2 13">Cell membrane</location>
        <topology evidence="2 13">Multi-pass membrane protein</topology>
    </subcellularLocation>
</comment>
<proteinExistence type="predicted"/>
<keyword evidence="4" id="KW-0597">Phosphoprotein</keyword>
<feature type="domain" description="Histidine kinase" evidence="16">
    <location>
        <begin position="148"/>
        <end position="342"/>
    </location>
</feature>
<dbReference type="Pfam" id="PF07730">
    <property type="entry name" value="HisKA_3"/>
    <property type="match status" value="1"/>
</dbReference>
<dbReference type="Proteomes" id="UP000784880">
    <property type="component" value="Unassembled WGS sequence"/>
</dbReference>
<evidence type="ECO:0000256" key="9">
    <source>
        <dbReference type="ARBA" id="ARBA00022840"/>
    </source>
</evidence>
<evidence type="ECO:0000256" key="7">
    <source>
        <dbReference type="ARBA" id="ARBA00022741"/>
    </source>
</evidence>
<dbReference type="PANTHER" id="PTHR24421:SF37">
    <property type="entry name" value="SENSOR HISTIDINE KINASE NARS"/>
    <property type="match status" value="1"/>
</dbReference>
<evidence type="ECO:0000256" key="4">
    <source>
        <dbReference type="ARBA" id="ARBA00022553"/>
    </source>
</evidence>
<evidence type="ECO:0000256" key="1">
    <source>
        <dbReference type="ARBA" id="ARBA00000085"/>
    </source>
</evidence>
<feature type="coiled-coil region" evidence="14">
    <location>
        <begin position="79"/>
        <end position="122"/>
    </location>
</feature>
<feature type="transmembrane region" description="Helical" evidence="15">
    <location>
        <begin position="48"/>
        <end position="67"/>
    </location>
</feature>
<evidence type="ECO:0000256" key="10">
    <source>
        <dbReference type="ARBA" id="ARBA00022989"/>
    </source>
</evidence>
<keyword evidence="5 13" id="KW-0808">Transferase</keyword>
<comment type="catalytic activity">
    <reaction evidence="1 13">
        <text>ATP + protein L-histidine = ADP + protein N-phospho-L-histidine.</text>
        <dbReference type="EC" id="2.7.13.3"/>
    </reaction>
</comment>
<sequence length="347" mass="39772">MTFLIKQIIVGIVGAMLFATILLVSTFMIFPLDNWSQLVETKLFDVSYFLWVIIVTVMIGGIVGYSYGSFSSNKLNNIHDRLEELVKDQELSMEELEKMRDLKRIQRQFEKLEEKLVKQAEVSQKLVSERAKEREKSLQEVVLQERNRLARELHDSVSQQLFAASMMMSTINEGDFVDDPVVKKQLGLVETMIDQSQLEMRALLLHLRPFALKEKSLHEGMVELLTELRLKVPMQIEWKIEPLDLDKGVEDHLFRILQESVSNALRHSKANQLEIMLIERDSYVIMRVSDDGVGFNVEDAKTNGSYGMENMQERAIEIGGTLKVVSVEGQGTRLDVKVPQRRGVADD</sequence>
<protein>
    <recommendedName>
        <fullName evidence="13">Sensor histidine kinase</fullName>
        <ecNumber evidence="13">2.7.13.3</ecNumber>
    </recommendedName>
</protein>
<evidence type="ECO:0000256" key="14">
    <source>
        <dbReference type="SAM" id="Coils"/>
    </source>
</evidence>
<dbReference type="InterPro" id="IPR017202">
    <property type="entry name" value="LiaS/VraS"/>
</dbReference>
<dbReference type="PANTHER" id="PTHR24421">
    <property type="entry name" value="NITRATE/NITRITE SENSOR PROTEIN NARX-RELATED"/>
    <property type="match status" value="1"/>
</dbReference>
<feature type="transmembrane region" description="Helical" evidence="15">
    <location>
        <begin position="7"/>
        <end position="28"/>
    </location>
</feature>
<keyword evidence="3 13" id="KW-1003">Cell membrane</keyword>
<evidence type="ECO:0000256" key="2">
    <source>
        <dbReference type="ARBA" id="ARBA00004651"/>
    </source>
</evidence>
<name>A0ABS6JBE7_9BACI</name>
<evidence type="ECO:0000256" key="15">
    <source>
        <dbReference type="SAM" id="Phobius"/>
    </source>
</evidence>
<evidence type="ECO:0000256" key="12">
    <source>
        <dbReference type="ARBA" id="ARBA00023136"/>
    </source>
</evidence>
<keyword evidence="6 15" id="KW-0812">Transmembrane</keyword>
<comment type="caution">
    <text evidence="17">The sequence shown here is derived from an EMBL/GenBank/DDBJ whole genome shotgun (WGS) entry which is preliminary data.</text>
</comment>
<dbReference type="EC" id="2.7.13.3" evidence="13"/>
<dbReference type="EMBL" id="JAHQCS010000056">
    <property type="protein sequence ID" value="MBU9711002.1"/>
    <property type="molecule type" value="Genomic_DNA"/>
</dbReference>
<dbReference type="InterPro" id="IPR011712">
    <property type="entry name" value="Sig_transdc_His_kin_sub3_dim/P"/>
</dbReference>
<keyword evidence="14" id="KW-0175">Coiled coil</keyword>
<evidence type="ECO:0000256" key="3">
    <source>
        <dbReference type="ARBA" id="ARBA00022475"/>
    </source>
</evidence>
<keyword evidence="9 13" id="KW-0067">ATP-binding</keyword>
<reference evidence="17 18" key="1">
    <citation type="submission" date="2021-06" db="EMBL/GenBank/DDBJ databases">
        <title>Bacillus sp. RD4P76, an endophyte from a halophyte.</title>
        <authorList>
            <person name="Sun J.-Q."/>
        </authorList>
    </citation>
    <scope>NUCLEOTIDE SEQUENCE [LARGE SCALE GENOMIC DNA]</scope>
    <source>
        <strain evidence="17 18">CGMCC 1.15917</strain>
    </source>
</reference>
<keyword evidence="8 13" id="KW-0418">Kinase</keyword>
<dbReference type="Pfam" id="PF02518">
    <property type="entry name" value="HATPase_c"/>
    <property type="match status" value="1"/>
</dbReference>
<gene>
    <name evidence="17" type="ORF">KS419_04535</name>
</gene>
<keyword evidence="7 13" id="KW-0547">Nucleotide-binding</keyword>
<dbReference type="InterPro" id="IPR005467">
    <property type="entry name" value="His_kinase_dom"/>
</dbReference>
<dbReference type="InterPro" id="IPR003594">
    <property type="entry name" value="HATPase_dom"/>
</dbReference>